<dbReference type="STRING" id="1121477.SAMN02745223_03635"/>
<dbReference type="InterPro" id="IPR036388">
    <property type="entry name" value="WH-like_DNA-bd_sf"/>
</dbReference>
<dbReference type="PANTHER" id="PTHR44688:SF16">
    <property type="entry name" value="DNA-BINDING TRANSCRIPTIONAL ACTIVATOR DEVR_DOSR"/>
    <property type="match status" value="1"/>
</dbReference>
<dbReference type="PATRIC" id="fig|1121477.3.peg.1780"/>
<dbReference type="InterPro" id="IPR036693">
    <property type="entry name" value="TF_LuxR_autoind-bd_dom_sf"/>
</dbReference>
<evidence type="ECO:0000256" key="2">
    <source>
        <dbReference type="ARBA" id="ARBA00023125"/>
    </source>
</evidence>
<dbReference type="InterPro" id="IPR016032">
    <property type="entry name" value="Sig_transdc_resp-reg_C-effctor"/>
</dbReference>
<dbReference type="CDD" id="cd06170">
    <property type="entry name" value="LuxR_C_like"/>
    <property type="match status" value="1"/>
</dbReference>
<keyword evidence="7" id="KW-1185">Reference proteome</keyword>
<keyword evidence="3" id="KW-0804">Transcription</keyword>
<sequence>MVIPNWFGDFIQAIEVAQNRDDFLAALQQLTAELGFEWCAYLDSYGNDVRGISDYPDEWIAHYLSKDMSIIDPVVRTAKELGTPFEWSVDQMPVRVSKVQTSFMGEAADFGIRSGVSIPIPCGYRHTAMLTLASSRLAPGSRNIADLDVTRDAAIYMHAFAKVRAQALLDGPDFKLSPQETKVLAWSKRGFGASDIAELMGLKEPSVRFHMQGARRKLGANNIQQAIGTATDHGLI</sequence>
<evidence type="ECO:0000313" key="5">
    <source>
        <dbReference type="EMBL" id="KKB86148.1"/>
    </source>
</evidence>
<proteinExistence type="predicted"/>
<dbReference type="Gene3D" id="1.10.10.10">
    <property type="entry name" value="Winged helix-like DNA-binding domain superfamily/Winged helix DNA-binding domain"/>
    <property type="match status" value="1"/>
</dbReference>
<dbReference type="GO" id="GO:0006355">
    <property type="term" value="P:regulation of DNA-templated transcription"/>
    <property type="evidence" value="ECO:0007669"/>
    <property type="project" value="InterPro"/>
</dbReference>
<dbReference type="PANTHER" id="PTHR44688">
    <property type="entry name" value="DNA-BINDING TRANSCRIPTIONAL ACTIVATOR DEVR_DOSR"/>
    <property type="match status" value="1"/>
</dbReference>
<protein>
    <submittedName>
        <fullName evidence="6">DNA-binding transcriptional regulator, CsgD family</fullName>
    </submittedName>
</protein>
<evidence type="ECO:0000313" key="8">
    <source>
        <dbReference type="Proteomes" id="UP000184533"/>
    </source>
</evidence>
<organism evidence="5 7">
    <name type="scientific">Devosia limi DSM 17137</name>
    <dbReference type="NCBI Taxonomy" id="1121477"/>
    <lineage>
        <taxon>Bacteria</taxon>
        <taxon>Pseudomonadati</taxon>
        <taxon>Pseudomonadota</taxon>
        <taxon>Alphaproteobacteria</taxon>
        <taxon>Hyphomicrobiales</taxon>
        <taxon>Devosiaceae</taxon>
        <taxon>Devosia</taxon>
    </lineage>
</organism>
<dbReference type="RefSeq" id="WP_046133967.1">
    <property type="nucleotide sequence ID" value="NZ_FQVC01000014.1"/>
</dbReference>
<dbReference type="SUPFAM" id="SSF75516">
    <property type="entry name" value="Pheromone-binding domain of LuxR-like quorum-sensing transcription factors"/>
    <property type="match status" value="1"/>
</dbReference>
<dbReference type="AlphaFoldDB" id="A0A0F5LUZ6"/>
<dbReference type="EMBL" id="FQVC01000014">
    <property type="protein sequence ID" value="SHF81999.1"/>
    <property type="molecule type" value="Genomic_DNA"/>
</dbReference>
<evidence type="ECO:0000256" key="3">
    <source>
        <dbReference type="ARBA" id="ARBA00023163"/>
    </source>
</evidence>
<dbReference type="Pfam" id="PF03472">
    <property type="entry name" value="Autoind_bind"/>
    <property type="match status" value="1"/>
</dbReference>
<dbReference type="Proteomes" id="UP000184533">
    <property type="component" value="Unassembled WGS sequence"/>
</dbReference>
<dbReference type="SUPFAM" id="SSF46894">
    <property type="entry name" value="C-terminal effector domain of the bipartite response regulators"/>
    <property type="match status" value="1"/>
</dbReference>
<dbReference type="InterPro" id="IPR000792">
    <property type="entry name" value="Tscrpt_reg_LuxR_C"/>
</dbReference>
<evidence type="ECO:0000259" key="4">
    <source>
        <dbReference type="PROSITE" id="PS50043"/>
    </source>
</evidence>
<feature type="domain" description="HTH luxR-type" evidence="4">
    <location>
        <begin position="169"/>
        <end position="234"/>
    </location>
</feature>
<reference evidence="6 8" key="2">
    <citation type="submission" date="2016-11" db="EMBL/GenBank/DDBJ databases">
        <authorList>
            <person name="Jaros S."/>
            <person name="Januszkiewicz K."/>
            <person name="Wedrychowicz H."/>
        </authorList>
    </citation>
    <scope>NUCLEOTIDE SEQUENCE [LARGE SCALE GENOMIC DNA]</scope>
    <source>
        <strain evidence="6 8">DSM 17137</strain>
    </source>
</reference>
<evidence type="ECO:0000313" key="6">
    <source>
        <dbReference type="EMBL" id="SHF81999.1"/>
    </source>
</evidence>
<dbReference type="PROSITE" id="PS50043">
    <property type="entry name" value="HTH_LUXR_2"/>
    <property type="match status" value="1"/>
</dbReference>
<evidence type="ECO:0000256" key="1">
    <source>
        <dbReference type="ARBA" id="ARBA00023015"/>
    </source>
</evidence>
<keyword evidence="2 6" id="KW-0238">DNA-binding</keyword>
<reference evidence="5 7" key="1">
    <citation type="submission" date="2015-03" db="EMBL/GenBank/DDBJ databases">
        <authorList>
            <person name="Hassan Y.I."/>
            <person name="Lepp D."/>
            <person name="Zhou T."/>
        </authorList>
    </citation>
    <scope>NUCLEOTIDE SEQUENCE [LARGE SCALE GENOMIC DNA]</scope>
    <source>
        <strain evidence="5 7">DSM 17137</strain>
    </source>
</reference>
<dbReference type="Gene3D" id="3.30.450.80">
    <property type="entry name" value="Transcription factor LuxR-like, autoinducer-binding domain"/>
    <property type="match status" value="1"/>
</dbReference>
<gene>
    <name evidence="6" type="ORF">SAMN02745223_03635</name>
    <name evidence="5" type="ORF">VW29_03560</name>
</gene>
<dbReference type="GO" id="GO:0003677">
    <property type="term" value="F:DNA binding"/>
    <property type="evidence" value="ECO:0007669"/>
    <property type="project" value="UniProtKB-KW"/>
</dbReference>
<accession>A0A0F5LUZ6</accession>
<dbReference type="Proteomes" id="UP000033608">
    <property type="component" value="Unassembled WGS sequence"/>
</dbReference>
<evidence type="ECO:0000313" key="7">
    <source>
        <dbReference type="Proteomes" id="UP000033608"/>
    </source>
</evidence>
<dbReference type="OrthoDB" id="9803630at2"/>
<dbReference type="SMART" id="SM00421">
    <property type="entry name" value="HTH_LUXR"/>
    <property type="match status" value="1"/>
</dbReference>
<keyword evidence="1" id="KW-0805">Transcription regulation</keyword>
<dbReference type="InterPro" id="IPR005143">
    <property type="entry name" value="TF_LuxR_autoind-bd_dom"/>
</dbReference>
<dbReference type="Pfam" id="PF00196">
    <property type="entry name" value="GerE"/>
    <property type="match status" value="1"/>
</dbReference>
<name>A0A0F5LUZ6_9HYPH</name>
<dbReference type="EMBL" id="LAJF01000040">
    <property type="protein sequence ID" value="KKB86148.1"/>
    <property type="molecule type" value="Genomic_DNA"/>
</dbReference>